<protein>
    <submittedName>
        <fullName evidence="1">Uncharacterized protein</fullName>
    </submittedName>
</protein>
<dbReference type="EMBL" id="JAMDGY010000096">
    <property type="protein sequence ID" value="MDD0993535.1"/>
    <property type="molecule type" value="Genomic_DNA"/>
</dbReference>
<comment type="caution">
    <text evidence="1">The sequence shown here is derived from an EMBL/GenBank/DDBJ whole genome shotgun (WGS) entry which is preliminary data.</text>
</comment>
<gene>
    <name evidence="1" type="ORF">M5G11_23690</name>
</gene>
<keyword evidence="2" id="KW-1185">Reference proteome</keyword>
<sequence length="66" mass="7586">MNAARELASHPSAVNHESLQLLVQWLKRSDAHRVRKTEPRRLLVERYPAGLISDAELEALLAFWHS</sequence>
<dbReference type="RefSeq" id="WP_273913204.1">
    <property type="nucleotide sequence ID" value="NZ_JAMDGX010000077.1"/>
</dbReference>
<evidence type="ECO:0000313" key="2">
    <source>
        <dbReference type="Proteomes" id="UP001148203"/>
    </source>
</evidence>
<accession>A0ABT5NZF4</accession>
<reference evidence="1 2" key="1">
    <citation type="submission" date="2022-05" db="EMBL/GenBank/DDBJ databases">
        <title>Novel Pseudomonas spp. Isolated from a Rainbow Trout Aquaculture Facility.</title>
        <authorList>
            <person name="Testerman T."/>
            <person name="Graf J."/>
        </authorList>
    </citation>
    <scope>NUCLEOTIDE SEQUENCE [LARGE SCALE GENOMIC DNA]</scope>
    <source>
        <strain evidence="1 2">ID681</strain>
    </source>
</reference>
<name>A0ABT5NZF4_9PSED</name>
<organism evidence="1 2">
    <name type="scientific">Pseudomonas fontis</name>
    <dbReference type="NCBI Taxonomy" id="2942633"/>
    <lineage>
        <taxon>Bacteria</taxon>
        <taxon>Pseudomonadati</taxon>
        <taxon>Pseudomonadota</taxon>
        <taxon>Gammaproteobacteria</taxon>
        <taxon>Pseudomonadales</taxon>
        <taxon>Pseudomonadaceae</taxon>
        <taxon>Pseudomonas</taxon>
    </lineage>
</organism>
<evidence type="ECO:0000313" key="1">
    <source>
        <dbReference type="EMBL" id="MDD0993535.1"/>
    </source>
</evidence>
<proteinExistence type="predicted"/>
<dbReference type="Proteomes" id="UP001148203">
    <property type="component" value="Unassembled WGS sequence"/>
</dbReference>